<evidence type="ECO:0000313" key="2">
    <source>
        <dbReference type="EMBL" id="JAC80087.1"/>
    </source>
</evidence>
<gene>
    <name evidence="2" type="ORF">TSPGSL018_11087</name>
</gene>
<proteinExistence type="predicted"/>
<reference evidence="2" key="1">
    <citation type="submission" date="2014-05" db="EMBL/GenBank/DDBJ databases">
        <title>The transcriptome of the halophilic microalga Tetraselmis sp. GSL018 isolated from the Great Salt Lake, Utah.</title>
        <authorList>
            <person name="Jinkerson R.E."/>
            <person name="D'Adamo S."/>
            <person name="Posewitz M.C."/>
        </authorList>
    </citation>
    <scope>NUCLEOTIDE SEQUENCE</scope>
    <source>
        <strain evidence="2">GSL018</strain>
    </source>
</reference>
<feature type="compositionally biased region" description="Basic and acidic residues" evidence="1">
    <location>
        <begin position="37"/>
        <end position="48"/>
    </location>
</feature>
<sequence length="48" mass="4801">SRAVKESFTCGNKAGSQLGVRANSASASGGGVRIGGKKNESRHGRGRG</sequence>
<feature type="region of interest" description="Disordered" evidence="1">
    <location>
        <begin position="21"/>
        <end position="48"/>
    </location>
</feature>
<name>A0A061S4I9_9CHLO</name>
<organism evidence="2">
    <name type="scientific">Tetraselmis sp. GSL018</name>
    <dbReference type="NCBI Taxonomy" id="582737"/>
    <lineage>
        <taxon>Eukaryota</taxon>
        <taxon>Viridiplantae</taxon>
        <taxon>Chlorophyta</taxon>
        <taxon>core chlorophytes</taxon>
        <taxon>Chlorodendrophyceae</taxon>
        <taxon>Chlorodendrales</taxon>
        <taxon>Chlorodendraceae</taxon>
        <taxon>Tetraselmis</taxon>
    </lineage>
</organism>
<evidence type="ECO:0000256" key="1">
    <source>
        <dbReference type="SAM" id="MobiDB-lite"/>
    </source>
</evidence>
<feature type="non-terminal residue" evidence="2">
    <location>
        <position position="1"/>
    </location>
</feature>
<accession>A0A061S4I9</accession>
<dbReference type="AlphaFoldDB" id="A0A061S4I9"/>
<dbReference type="EMBL" id="GBEZ01005192">
    <property type="protein sequence ID" value="JAC80087.1"/>
    <property type="molecule type" value="Transcribed_RNA"/>
</dbReference>
<protein>
    <submittedName>
        <fullName evidence="2">Uncharacterized protein</fullName>
    </submittedName>
</protein>